<dbReference type="SUPFAM" id="SSF88723">
    <property type="entry name" value="PIN domain-like"/>
    <property type="match status" value="1"/>
</dbReference>
<accession>A0A9Y1FJM8</accession>
<dbReference type="SMART" id="SM00670">
    <property type="entry name" value="PINc"/>
    <property type="match status" value="1"/>
</dbReference>
<dbReference type="EMBL" id="CP084166">
    <property type="protein sequence ID" value="UJG39700.1"/>
    <property type="molecule type" value="Genomic_DNA"/>
</dbReference>
<reference evidence="2" key="1">
    <citation type="journal article" date="2022" name="Nat. Microbiol.">
        <title>Unique mobile elements and scalable gene flow at the prokaryote-eukaryote boundary revealed by circularized Asgard archaea genomes.</title>
        <authorList>
            <person name="Wu F."/>
            <person name="Speth D.R."/>
            <person name="Philosof A."/>
            <person name="Cremiere A."/>
            <person name="Narayanan A."/>
            <person name="Barco R.A."/>
            <person name="Connon S.A."/>
            <person name="Amend J.P."/>
            <person name="Antoshechkin I.A."/>
            <person name="Orphan V.J."/>
        </authorList>
    </citation>
    <scope>NUCLEOTIDE SEQUENCE</scope>
    <source>
        <strain evidence="2">PM71</strain>
    </source>
</reference>
<dbReference type="InterPro" id="IPR041120">
    <property type="entry name" value="PIN_9"/>
</dbReference>
<dbReference type="CDD" id="cd09879">
    <property type="entry name" value="PIN_VapC_AF0591-like"/>
    <property type="match status" value="1"/>
</dbReference>
<dbReference type="InterPro" id="IPR029060">
    <property type="entry name" value="PIN-like_dom_sf"/>
</dbReference>
<proteinExistence type="predicted"/>
<gene>
    <name evidence="2" type="ORF">K9W45_07465</name>
</gene>
<evidence type="ECO:0000259" key="1">
    <source>
        <dbReference type="SMART" id="SM00670"/>
    </source>
</evidence>
<dbReference type="AlphaFoldDB" id="A0A9Y1FJM8"/>
<evidence type="ECO:0000313" key="2">
    <source>
        <dbReference type="EMBL" id="UJG39700.1"/>
    </source>
</evidence>
<protein>
    <recommendedName>
        <fullName evidence="1">PIN domain-containing protein</fullName>
    </recommendedName>
</protein>
<dbReference type="Gene3D" id="3.40.50.1010">
    <property type="entry name" value="5'-nuclease"/>
    <property type="match status" value="1"/>
</dbReference>
<dbReference type="Pfam" id="PF18477">
    <property type="entry name" value="PIN_9"/>
    <property type="match status" value="1"/>
</dbReference>
<dbReference type="InterPro" id="IPR002716">
    <property type="entry name" value="PIN_dom"/>
</dbReference>
<organism evidence="2">
    <name type="scientific">Candidatus Heimdallarchaeum aukensis</name>
    <dbReference type="NCBI Taxonomy" id="2876573"/>
    <lineage>
        <taxon>Archaea</taxon>
        <taxon>Promethearchaeati</taxon>
        <taxon>Candidatus Heimdallarchaeota</taxon>
        <taxon>Candidatus Heimdallarchaeia (ex Rinke et al. 2021) (nom. nud.)</taxon>
        <taxon>Candidatus Heimdallarchaeales</taxon>
        <taxon>Candidatus Heimdallarchaeaceae</taxon>
        <taxon>Candidatus Heimdallarchaeum</taxon>
    </lineage>
</organism>
<dbReference type="Proteomes" id="UP001201020">
    <property type="component" value="Chromosome"/>
</dbReference>
<feature type="domain" description="PIN" evidence="1">
    <location>
        <begin position="7"/>
        <end position="108"/>
    </location>
</feature>
<sequence length="132" mass="14782">MISTKKRLILLDSCILMLPAEKKVNLGQLETLPFSLKVVIPEVVIKELQNLINNGKSAVQKKAKLALSIAQKYEILPSKTEEHTDDELIRLAKQYNGIVATTDVNLRKRLHKEGILCITLVGKKQLKLVGEI</sequence>
<name>A0A9Y1FJM8_9ARCH</name>